<dbReference type="VEuPathDB" id="VectorBase:HLOH_049952"/>
<keyword evidence="2" id="KW-1185">Reference proteome</keyword>
<dbReference type="AlphaFoldDB" id="A0A9J6H1A0"/>
<comment type="caution">
    <text evidence="1">The sequence shown here is derived from an EMBL/GenBank/DDBJ whole genome shotgun (WGS) entry which is preliminary data.</text>
</comment>
<accession>A0A9J6H1A0</accession>
<dbReference type="OMA" id="MTDSRTE"/>
<proteinExistence type="predicted"/>
<dbReference type="OrthoDB" id="7481777at2759"/>
<dbReference type="EMBL" id="JABSTR010002529">
    <property type="protein sequence ID" value="KAH9384495.1"/>
    <property type="molecule type" value="Genomic_DNA"/>
</dbReference>
<reference evidence="1 2" key="1">
    <citation type="journal article" date="2020" name="Cell">
        <title>Large-Scale Comparative Analyses of Tick Genomes Elucidate Their Genetic Diversity and Vector Capacities.</title>
        <authorList>
            <consortium name="Tick Genome and Microbiome Consortium (TIGMIC)"/>
            <person name="Jia N."/>
            <person name="Wang J."/>
            <person name="Shi W."/>
            <person name="Du L."/>
            <person name="Sun Y."/>
            <person name="Zhan W."/>
            <person name="Jiang J.F."/>
            <person name="Wang Q."/>
            <person name="Zhang B."/>
            <person name="Ji P."/>
            <person name="Bell-Sakyi L."/>
            <person name="Cui X.M."/>
            <person name="Yuan T.T."/>
            <person name="Jiang B.G."/>
            <person name="Yang W.F."/>
            <person name="Lam T.T."/>
            <person name="Chang Q.C."/>
            <person name="Ding S.J."/>
            <person name="Wang X.J."/>
            <person name="Zhu J.G."/>
            <person name="Ruan X.D."/>
            <person name="Zhao L."/>
            <person name="Wei J.T."/>
            <person name="Ye R.Z."/>
            <person name="Que T.C."/>
            <person name="Du C.H."/>
            <person name="Zhou Y.H."/>
            <person name="Cheng J.X."/>
            <person name="Dai P.F."/>
            <person name="Guo W.B."/>
            <person name="Han X.H."/>
            <person name="Huang E.J."/>
            <person name="Li L.F."/>
            <person name="Wei W."/>
            <person name="Gao Y.C."/>
            <person name="Liu J.Z."/>
            <person name="Shao H.Z."/>
            <person name="Wang X."/>
            <person name="Wang C.C."/>
            <person name="Yang T.C."/>
            <person name="Huo Q.B."/>
            <person name="Li W."/>
            <person name="Chen H.Y."/>
            <person name="Chen S.E."/>
            <person name="Zhou L.G."/>
            <person name="Ni X.B."/>
            <person name="Tian J.H."/>
            <person name="Sheng Y."/>
            <person name="Liu T."/>
            <person name="Pan Y.S."/>
            <person name="Xia L.Y."/>
            <person name="Li J."/>
            <person name="Zhao F."/>
            <person name="Cao W.C."/>
        </authorList>
    </citation>
    <scope>NUCLEOTIDE SEQUENCE [LARGE SCALE GENOMIC DNA]</scope>
    <source>
        <strain evidence="1">HaeL-2018</strain>
    </source>
</reference>
<dbReference type="Proteomes" id="UP000821853">
    <property type="component" value="Unassembled WGS sequence"/>
</dbReference>
<organism evidence="1 2">
    <name type="scientific">Haemaphysalis longicornis</name>
    <name type="common">Bush tick</name>
    <dbReference type="NCBI Taxonomy" id="44386"/>
    <lineage>
        <taxon>Eukaryota</taxon>
        <taxon>Metazoa</taxon>
        <taxon>Ecdysozoa</taxon>
        <taxon>Arthropoda</taxon>
        <taxon>Chelicerata</taxon>
        <taxon>Arachnida</taxon>
        <taxon>Acari</taxon>
        <taxon>Parasitiformes</taxon>
        <taxon>Ixodida</taxon>
        <taxon>Ixodoidea</taxon>
        <taxon>Ixodidae</taxon>
        <taxon>Haemaphysalinae</taxon>
        <taxon>Haemaphysalis</taxon>
    </lineage>
</organism>
<sequence>MSLKPSVGTEEKQLNCVNVVKLLLLCGDVELHPGPNSDSSDVPVDLSAAVKAITQHVDARDDELKRILDDVKSSQETLEKTVVDFTARLVAVETKIASLDISSGPIMQQAVADAVHSENAELRSRLNDREDRSRRENLLYYGMTDSRTETWAQTEESISTFLS</sequence>
<gene>
    <name evidence="1" type="ORF">HPB48_026503</name>
</gene>
<name>A0A9J6H1A0_HAELO</name>
<evidence type="ECO:0000313" key="1">
    <source>
        <dbReference type="EMBL" id="KAH9384495.1"/>
    </source>
</evidence>
<evidence type="ECO:0000313" key="2">
    <source>
        <dbReference type="Proteomes" id="UP000821853"/>
    </source>
</evidence>
<protein>
    <submittedName>
        <fullName evidence="1">Uncharacterized protein</fullName>
    </submittedName>
</protein>